<keyword evidence="2" id="KW-1185">Reference proteome</keyword>
<evidence type="ECO:0000313" key="1">
    <source>
        <dbReference type="EMBL" id="CAH8353273.1"/>
    </source>
</evidence>
<dbReference type="InterPro" id="IPR012340">
    <property type="entry name" value="NA-bd_OB-fold"/>
</dbReference>
<accession>A0ABC8K909</accession>
<organism evidence="1 2">
    <name type="scientific">Eruca vesicaria subsp. sativa</name>
    <name type="common">Garden rocket</name>
    <name type="synonym">Eruca sativa</name>
    <dbReference type="NCBI Taxonomy" id="29727"/>
    <lineage>
        <taxon>Eukaryota</taxon>
        <taxon>Viridiplantae</taxon>
        <taxon>Streptophyta</taxon>
        <taxon>Embryophyta</taxon>
        <taxon>Tracheophyta</taxon>
        <taxon>Spermatophyta</taxon>
        <taxon>Magnoliopsida</taxon>
        <taxon>eudicotyledons</taxon>
        <taxon>Gunneridae</taxon>
        <taxon>Pentapetalae</taxon>
        <taxon>rosids</taxon>
        <taxon>malvids</taxon>
        <taxon>Brassicales</taxon>
        <taxon>Brassicaceae</taxon>
        <taxon>Brassiceae</taxon>
        <taxon>Eruca</taxon>
    </lineage>
</organism>
<dbReference type="PANTHER" id="PTHR47165">
    <property type="entry name" value="OS03G0429900 PROTEIN"/>
    <property type="match status" value="1"/>
</dbReference>
<dbReference type="Proteomes" id="UP001642260">
    <property type="component" value="Unassembled WGS sequence"/>
</dbReference>
<dbReference type="EMBL" id="CAKOAT010180377">
    <property type="protein sequence ID" value="CAH8353273.1"/>
    <property type="molecule type" value="Genomic_DNA"/>
</dbReference>
<dbReference type="AlphaFoldDB" id="A0ABC8K909"/>
<dbReference type="PANTHER" id="PTHR47165:SF4">
    <property type="entry name" value="OS03G0429900 PROTEIN"/>
    <property type="match status" value="1"/>
</dbReference>
<comment type="caution">
    <text evidence="1">The sequence shown here is derived from an EMBL/GenBank/DDBJ whole genome shotgun (WGS) entry which is preliminary data.</text>
</comment>
<gene>
    <name evidence="1" type="ORF">ERUC_LOCUS19028</name>
</gene>
<evidence type="ECO:0008006" key="3">
    <source>
        <dbReference type="Google" id="ProtNLM"/>
    </source>
</evidence>
<protein>
    <recommendedName>
        <fullName evidence="3">Replication factor A C-terminal domain-containing protein</fullName>
    </recommendedName>
</protein>
<name>A0ABC8K909_ERUVS</name>
<evidence type="ECO:0000313" key="2">
    <source>
        <dbReference type="Proteomes" id="UP001642260"/>
    </source>
</evidence>
<reference evidence="1 2" key="1">
    <citation type="submission" date="2022-03" db="EMBL/GenBank/DDBJ databases">
        <authorList>
            <person name="Macdonald S."/>
            <person name="Ahmed S."/>
            <person name="Newling K."/>
        </authorList>
    </citation>
    <scope>NUCLEOTIDE SEQUENCE [LARGE SCALE GENOMIC DNA]</scope>
</reference>
<proteinExistence type="predicted"/>
<dbReference type="SUPFAM" id="SSF50249">
    <property type="entry name" value="Nucleic acid-binding proteins"/>
    <property type="match status" value="1"/>
</dbReference>
<dbReference type="Gene3D" id="2.40.50.140">
    <property type="entry name" value="Nucleic acid-binding proteins"/>
    <property type="match status" value="1"/>
</dbReference>
<sequence length="229" mass="25852">MNLKRIFQLSYSASAATSSFWHWKIPTINDKGIELSLAKLSLTSLDLKQRLFSLQASTPKWLELFLNATSGTHFYFDCETSVGKQHFERLVGDGSNASSSSSKVVPAQKIGPLTIAELNQYVLTADPQIIEFLCKAEATSVQSEKGWSYIGCSKCAKKLQRDESSFTCLFCDRQNDRYHVELSVKDRTDDAVFVAFDTEIAKSTNIQELRLLRFWEMTMDPMTMGMVRG</sequence>